<reference evidence="2 3" key="1">
    <citation type="journal article" date="2015" name="Nature">
        <title>rRNA introns, odd ribosomes, and small enigmatic genomes across a large radiation of phyla.</title>
        <authorList>
            <person name="Brown C.T."/>
            <person name="Hug L.A."/>
            <person name="Thomas B.C."/>
            <person name="Sharon I."/>
            <person name="Castelle C.J."/>
            <person name="Singh A."/>
            <person name="Wilkins M.J."/>
            <person name="Williams K.H."/>
            <person name="Banfield J.F."/>
        </authorList>
    </citation>
    <scope>NUCLEOTIDE SEQUENCE [LARGE SCALE GENOMIC DNA]</scope>
</reference>
<feature type="transmembrane region" description="Helical" evidence="1">
    <location>
        <begin position="231"/>
        <end position="257"/>
    </location>
</feature>
<dbReference type="Proteomes" id="UP000034364">
    <property type="component" value="Unassembled WGS sequence"/>
</dbReference>
<name>A0A0G1S0Q2_9BACT</name>
<gene>
    <name evidence="2" type="ORF">UX87_C0035G0007</name>
</gene>
<evidence type="ECO:0000313" key="2">
    <source>
        <dbReference type="EMBL" id="KKU63084.1"/>
    </source>
</evidence>
<organism evidence="2 3">
    <name type="scientific">Candidatus Amesbacteria bacterium GW2011_GWA1_47_16</name>
    <dbReference type="NCBI Taxonomy" id="1618353"/>
    <lineage>
        <taxon>Bacteria</taxon>
        <taxon>Candidatus Amesiibacteriota</taxon>
    </lineage>
</organism>
<protein>
    <submittedName>
        <fullName evidence="2">Uncharacterized protein</fullName>
    </submittedName>
</protein>
<sequence length="259" mass="27269">MNKIRIFIAAGIIISGGLMIWGKEGIHAQEQPAGIAVSRTFTEGEYVDGDIVCSSPDGLKRCSNEFDVNMEGVLIENPSVAFLSSKEGTKLLLSSGKAYVRVVTSGGDIKRGDFITSSVNPGLGQRAGKSGNVLGVALQNYTSETADKPGKILVGINIRPAIVATSARSNLLETLKQGLLAPTLTPLASLRYVLAILIAAASFLLGFIYFGKVAKGGIDAIGRNPLARRAIQLNVILNLIMTLAIMTGGLILAYVILII</sequence>
<accession>A0A0G1S0Q2</accession>
<keyword evidence="1" id="KW-0812">Transmembrane</keyword>
<evidence type="ECO:0000256" key="1">
    <source>
        <dbReference type="SAM" id="Phobius"/>
    </source>
</evidence>
<proteinExistence type="predicted"/>
<keyword evidence="1" id="KW-0472">Membrane</keyword>
<dbReference type="AlphaFoldDB" id="A0A0G1S0Q2"/>
<comment type="caution">
    <text evidence="2">The sequence shown here is derived from an EMBL/GenBank/DDBJ whole genome shotgun (WGS) entry which is preliminary data.</text>
</comment>
<dbReference type="EMBL" id="LCNV01000035">
    <property type="protein sequence ID" value="KKU63084.1"/>
    <property type="molecule type" value="Genomic_DNA"/>
</dbReference>
<evidence type="ECO:0000313" key="3">
    <source>
        <dbReference type="Proteomes" id="UP000034364"/>
    </source>
</evidence>
<keyword evidence="1" id="KW-1133">Transmembrane helix</keyword>
<feature type="transmembrane region" description="Helical" evidence="1">
    <location>
        <begin position="192"/>
        <end position="211"/>
    </location>
</feature>